<dbReference type="AlphaFoldDB" id="D7CQC4"/>
<feature type="transmembrane region" description="Helical" evidence="1">
    <location>
        <begin position="60"/>
        <end position="82"/>
    </location>
</feature>
<keyword evidence="1" id="KW-1133">Transmembrane helix</keyword>
<keyword evidence="3" id="KW-1185">Reference proteome</keyword>
<dbReference type="RefSeq" id="WP_013178274.1">
    <property type="nucleotide sequence ID" value="NC_014221.1"/>
</dbReference>
<gene>
    <name evidence="2" type="ordered locus">Trad_1790</name>
</gene>
<keyword evidence="1" id="KW-0812">Transmembrane</keyword>
<dbReference type="eggNOG" id="COG4758">
    <property type="taxonomic scope" value="Bacteria"/>
</dbReference>
<evidence type="ECO:0000256" key="1">
    <source>
        <dbReference type="SAM" id="Phobius"/>
    </source>
</evidence>
<dbReference type="STRING" id="649638.Trad_1790"/>
<sequence>MTSRVRQRPLPLVLIGLGLLLFLNGVGWLRVDGWALLNLWPLALIAAGVDLLLGGRYRLAVVLGALALGAVLASGGGAAWLGRAATLERVAQPLGGARSAEVHLQTGVSALHLDTAAEPGLLVSGTLPLGPNERVTQRFAERGGVAVFTLQSAAQRGLSVRGGGQPWRLSLNPSVPVRLSLDTGVGRAVLELREAQLSGLEVSTGVGETVLTLPRRGRYEAALDTGVGAATVRIPEGVAVRLEVSRGIGAVSVRGDFVRDGDLYRSPDYDTAEHRVDLRVRGGVGAITVERGG</sequence>
<protein>
    <submittedName>
        <fullName evidence="2">Uncharacterized protein</fullName>
    </submittedName>
</protein>
<feature type="transmembrane region" description="Helical" evidence="1">
    <location>
        <begin position="35"/>
        <end position="53"/>
    </location>
</feature>
<reference evidence="3" key="1">
    <citation type="submission" date="2010-05" db="EMBL/GenBank/DDBJ databases">
        <title>The complete genome of Truepera radiovictris DSM 17093.</title>
        <authorList>
            <consortium name="US DOE Joint Genome Institute (JGI-PGF)"/>
            <person name="Lucas S."/>
            <person name="Copeland A."/>
            <person name="Lapidus A."/>
            <person name="Glavina del Rio T."/>
            <person name="Dalin E."/>
            <person name="Tice H."/>
            <person name="Bruce D."/>
            <person name="Goodwin L."/>
            <person name="Pitluck S."/>
            <person name="Kyrpides N."/>
            <person name="Mavromatis K."/>
            <person name="Ovchinnikova G."/>
            <person name="Munk A.C."/>
            <person name="Detter J.C."/>
            <person name="Han C."/>
            <person name="Tapia R."/>
            <person name="Land M."/>
            <person name="Hauser L."/>
            <person name="Markowitz V."/>
            <person name="Cheng J.-F."/>
            <person name="Hugenholtz P."/>
            <person name="Woyke T."/>
            <person name="Wu D."/>
            <person name="Tindall B."/>
            <person name="Pomrenke H.G."/>
            <person name="Brambilla E."/>
            <person name="Klenk H.-P."/>
            <person name="Eisen J.A."/>
        </authorList>
    </citation>
    <scope>NUCLEOTIDE SEQUENCE [LARGE SCALE GENOMIC DNA]</scope>
    <source>
        <strain evidence="3">DSM 17093 / CIP 108686 / LMG 22925 / RQ-24</strain>
    </source>
</reference>
<keyword evidence="1" id="KW-0472">Membrane</keyword>
<dbReference type="HOGENOM" id="CLU_917545_0_0_0"/>
<name>D7CQC4_TRURR</name>
<proteinExistence type="predicted"/>
<dbReference type="OrthoDB" id="163780at2"/>
<dbReference type="EMBL" id="CP002049">
    <property type="protein sequence ID" value="ADI14908.1"/>
    <property type="molecule type" value="Genomic_DNA"/>
</dbReference>
<dbReference type="Proteomes" id="UP000000379">
    <property type="component" value="Chromosome"/>
</dbReference>
<organism evidence="2 3">
    <name type="scientific">Truepera radiovictrix (strain DSM 17093 / CIP 108686 / LMG 22925 / RQ-24)</name>
    <dbReference type="NCBI Taxonomy" id="649638"/>
    <lineage>
        <taxon>Bacteria</taxon>
        <taxon>Thermotogati</taxon>
        <taxon>Deinococcota</taxon>
        <taxon>Deinococci</taxon>
        <taxon>Trueperales</taxon>
        <taxon>Trueperaceae</taxon>
        <taxon>Truepera</taxon>
    </lineage>
</organism>
<dbReference type="KEGG" id="tra:Trad_1790"/>
<feature type="transmembrane region" description="Helical" evidence="1">
    <location>
        <begin position="12"/>
        <end position="29"/>
    </location>
</feature>
<evidence type="ECO:0000313" key="2">
    <source>
        <dbReference type="EMBL" id="ADI14908.1"/>
    </source>
</evidence>
<reference evidence="2 3" key="2">
    <citation type="journal article" date="2011" name="Stand. Genomic Sci.">
        <title>Complete genome sequence of Truepera radiovictrix type strain (RQ-24).</title>
        <authorList>
            <person name="Ivanova N."/>
            <person name="Rohde C."/>
            <person name="Munk C."/>
            <person name="Nolan M."/>
            <person name="Lucas S."/>
            <person name="Del Rio T.G."/>
            <person name="Tice H."/>
            <person name="Deshpande S."/>
            <person name="Cheng J.F."/>
            <person name="Tapia R."/>
            <person name="Han C."/>
            <person name="Goodwin L."/>
            <person name="Pitluck S."/>
            <person name="Liolios K."/>
            <person name="Mavromatis K."/>
            <person name="Mikhailova N."/>
            <person name="Pati A."/>
            <person name="Chen A."/>
            <person name="Palaniappan K."/>
            <person name="Land M."/>
            <person name="Hauser L."/>
            <person name="Chang Y.J."/>
            <person name="Jeffries C.D."/>
            <person name="Brambilla E."/>
            <person name="Rohde M."/>
            <person name="Goker M."/>
            <person name="Tindall B.J."/>
            <person name="Woyke T."/>
            <person name="Bristow J."/>
            <person name="Eisen J.A."/>
            <person name="Markowitz V."/>
            <person name="Hugenholtz P."/>
            <person name="Kyrpides N.C."/>
            <person name="Klenk H.P."/>
            <person name="Lapidus A."/>
        </authorList>
    </citation>
    <scope>NUCLEOTIDE SEQUENCE [LARGE SCALE GENOMIC DNA]</scope>
    <source>
        <strain evidence="3">DSM 17093 / CIP 108686 / LMG 22925 / RQ-24</strain>
    </source>
</reference>
<evidence type="ECO:0000313" key="3">
    <source>
        <dbReference type="Proteomes" id="UP000000379"/>
    </source>
</evidence>
<accession>D7CQC4</accession>